<name>A0A4Q1CHV6_9BACT</name>
<dbReference type="AlphaFoldDB" id="A0A4Q1CHV6"/>
<organism evidence="2 3">
    <name type="scientific">Lacibacter luteus</name>
    <dbReference type="NCBI Taxonomy" id="2508719"/>
    <lineage>
        <taxon>Bacteria</taxon>
        <taxon>Pseudomonadati</taxon>
        <taxon>Bacteroidota</taxon>
        <taxon>Chitinophagia</taxon>
        <taxon>Chitinophagales</taxon>
        <taxon>Chitinophagaceae</taxon>
        <taxon>Lacibacter</taxon>
    </lineage>
</organism>
<dbReference type="InterPro" id="IPR012334">
    <property type="entry name" value="Pectin_lyas_fold"/>
</dbReference>
<accession>A0A4Q1CHV6</accession>
<dbReference type="RefSeq" id="WP_129131307.1">
    <property type="nucleotide sequence ID" value="NZ_SDHW01000003.1"/>
</dbReference>
<dbReference type="OrthoDB" id="5488826at2"/>
<keyword evidence="3" id="KW-1185">Reference proteome</keyword>
<sequence>MLNNFQFIINTSVIAVLLFITTPTTAQQTWSSKYVQVKKDGSIVYAKDELGNSIPDFSGVGYQRNRKPLPVVPVVKTIDANADNDEQTIQSAIDEVTKMKMDANGFRGAILLKKGVYKIPGTIRIKTSGIVLRGEGEETKLIATGKGQRKLIVVTGAGELKETGGSRRKITDAYVPVGAKSFTVGNANGLKVGDSIVLYRPATKNWIEDIKMNEIEVRDSTTKQWSTAEYGLHYERVITKIENDKIYIDNPVVMAMEEKYGGGEIYLYSFAGRISNVGIENLLCESEYTSDEDEDHGWDAVFFNRVAGGWVTKVTAKHFGYSCVNLGYQARNITVSDCNYIQPKSKITGSRRYSFNNDGQLNLFMHCFASEGRHDFVNGAMVCGPNVFYNCKAENTKADIGPHHRWATGTLFDNIITDGELNIQDRGNWGTGHGWAGANMVVWNCTVGKAVIQNPWASAKNYVIGLKGTKYSGRLTGRPDAEWEGQNKDGLTPQSLYMTQLKAATK</sequence>
<gene>
    <name evidence="2" type="ORF">ESA94_12860</name>
</gene>
<dbReference type="Gene3D" id="2.160.20.10">
    <property type="entry name" value="Single-stranded right-handed beta-helix, Pectin lyase-like"/>
    <property type="match status" value="1"/>
</dbReference>
<evidence type="ECO:0000313" key="3">
    <source>
        <dbReference type="Proteomes" id="UP000290204"/>
    </source>
</evidence>
<dbReference type="Proteomes" id="UP000290204">
    <property type="component" value="Unassembled WGS sequence"/>
</dbReference>
<evidence type="ECO:0008006" key="4">
    <source>
        <dbReference type="Google" id="ProtNLM"/>
    </source>
</evidence>
<evidence type="ECO:0000313" key="2">
    <source>
        <dbReference type="EMBL" id="RXK59933.1"/>
    </source>
</evidence>
<evidence type="ECO:0000256" key="1">
    <source>
        <dbReference type="SAM" id="SignalP"/>
    </source>
</evidence>
<dbReference type="EMBL" id="SDHW01000003">
    <property type="protein sequence ID" value="RXK59933.1"/>
    <property type="molecule type" value="Genomic_DNA"/>
</dbReference>
<reference evidence="2 3" key="1">
    <citation type="submission" date="2019-01" db="EMBL/GenBank/DDBJ databases">
        <title>Lacibacter sp. strain TTM-7.</title>
        <authorList>
            <person name="Chen W.-M."/>
        </authorList>
    </citation>
    <scope>NUCLEOTIDE SEQUENCE [LARGE SCALE GENOMIC DNA]</scope>
    <source>
        <strain evidence="2 3">TTM-7</strain>
    </source>
</reference>
<comment type="caution">
    <text evidence="2">The sequence shown here is derived from an EMBL/GenBank/DDBJ whole genome shotgun (WGS) entry which is preliminary data.</text>
</comment>
<dbReference type="InterPro" id="IPR011050">
    <property type="entry name" value="Pectin_lyase_fold/virulence"/>
</dbReference>
<feature type="chain" id="PRO_5020430505" description="Pectate lyase superfamily protein domain-containing protein" evidence="1">
    <location>
        <begin position="27"/>
        <end position="506"/>
    </location>
</feature>
<keyword evidence="1" id="KW-0732">Signal</keyword>
<dbReference type="SUPFAM" id="SSF51126">
    <property type="entry name" value="Pectin lyase-like"/>
    <property type="match status" value="1"/>
</dbReference>
<proteinExistence type="predicted"/>
<feature type="signal peptide" evidence="1">
    <location>
        <begin position="1"/>
        <end position="26"/>
    </location>
</feature>
<protein>
    <recommendedName>
        <fullName evidence="4">Pectate lyase superfamily protein domain-containing protein</fullName>
    </recommendedName>
</protein>